<dbReference type="EMBL" id="CM042041">
    <property type="protein sequence ID" value="KAI3712440.1"/>
    <property type="molecule type" value="Genomic_DNA"/>
</dbReference>
<dbReference type="Proteomes" id="UP001056120">
    <property type="component" value="Linkage Group LG24"/>
</dbReference>
<comment type="caution">
    <text evidence="1">The sequence shown here is derived from an EMBL/GenBank/DDBJ whole genome shotgun (WGS) entry which is preliminary data.</text>
</comment>
<reference evidence="2" key="1">
    <citation type="journal article" date="2022" name="Mol. Ecol. Resour.">
        <title>The genomes of chicory, endive, great burdock and yacon provide insights into Asteraceae palaeo-polyploidization history and plant inulin production.</title>
        <authorList>
            <person name="Fan W."/>
            <person name="Wang S."/>
            <person name="Wang H."/>
            <person name="Wang A."/>
            <person name="Jiang F."/>
            <person name="Liu H."/>
            <person name="Zhao H."/>
            <person name="Xu D."/>
            <person name="Zhang Y."/>
        </authorList>
    </citation>
    <scope>NUCLEOTIDE SEQUENCE [LARGE SCALE GENOMIC DNA]</scope>
    <source>
        <strain evidence="2">cv. Yunnan</strain>
    </source>
</reference>
<reference evidence="1 2" key="2">
    <citation type="journal article" date="2022" name="Mol. Ecol. Resour.">
        <title>The genomes of chicory, endive, great burdock and yacon provide insights into Asteraceae paleo-polyploidization history and plant inulin production.</title>
        <authorList>
            <person name="Fan W."/>
            <person name="Wang S."/>
            <person name="Wang H."/>
            <person name="Wang A."/>
            <person name="Jiang F."/>
            <person name="Liu H."/>
            <person name="Zhao H."/>
            <person name="Xu D."/>
            <person name="Zhang Y."/>
        </authorList>
    </citation>
    <scope>NUCLEOTIDE SEQUENCE [LARGE SCALE GENOMIC DNA]</scope>
    <source>
        <strain evidence="2">cv. Yunnan</strain>
        <tissue evidence="1">Leaves</tissue>
    </source>
</reference>
<name>A0ACB9AS24_9ASTR</name>
<gene>
    <name evidence="1" type="ORF">L1987_70996</name>
</gene>
<evidence type="ECO:0000313" key="1">
    <source>
        <dbReference type="EMBL" id="KAI3712440.1"/>
    </source>
</evidence>
<keyword evidence="2" id="KW-1185">Reference proteome</keyword>
<sequence length="93" mass="10667">MAQTGLGQNWPSLCYEVAKWVDVLNKVAKWMGRTDWNTDRVDGIPLKNRKRDIPDVKSNLEKLEESLEESEAIERWRGVKEIGNRRGIGAISN</sequence>
<evidence type="ECO:0000313" key="2">
    <source>
        <dbReference type="Proteomes" id="UP001056120"/>
    </source>
</evidence>
<proteinExistence type="predicted"/>
<protein>
    <submittedName>
        <fullName evidence="1">Uncharacterized protein</fullName>
    </submittedName>
</protein>
<accession>A0ACB9AS24</accession>
<organism evidence="1 2">
    <name type="scientific">Smallanthus sonchifolius</name>
    <dbReference type="NCBI Taxonomy" id="185202"/>
    <lineage>
        <taxon>Eukaryota</taxon>
        <taxon>Viridiplantae</taxon>
        <taxon>Streptophyta</taxon>
        <taxon>Embryophyta</taxon>
        <taxon>Tracheophyta</taxon>
        <taxon>Spermatophyta</taxon>
        <taxon>Magnoliopsida</taxon>
        <taxon>eudicotyledons</taxon>
        <taxon>Gunneridae</taxon>
        <taxon>Pentapetalae</taxon>
        <taxon>asterids</taxon>
        <taxon>campanulids</taxon>
        <taxon>Asterales</taxon>
        <taxon>Asteraceae</taxon>
        <taxon>Asteroideae</taxon>
        <taxon>Heliantheae alliance</taxon>
        <taxon>Millerieae</taxon>
        <taxon>Smallanthus</taxon>
    </lineage>
</organism>